<evidence type="ECO:0000313" key="2">
    <source>
        <dbReference type="EMBL" id="CAG8826841.1"/>
    </source>
</evidence>
<feature type="transmembrane region" description="Helical" evidence="1">
    <location>
        <begin position="20"/>
        <end position="41"/>
    </location>
</feature>
<keyword evidence="1" id="KW-0812">Transmembrane</keyword>
<keyword evidence="3" id="KW-1185">Reference proteome</keyword>
<keyword evidence="1" id="KW-0472">Membrane</keyword>
<sequence length="63" mass="6970">GESKNLQCVQLHLSLEVSLFPSLTIFFAFGSMGILVDRVLLLKLRAPSDIMEFCSLTNLGLDQ</sequence>
<reference evidence="2" key="1">
    <citation type="submission" date="2021-06" db="EMBL/GenBank/DDBJ databases">
        <authorList>
            <person name="Kallberg Y."/>
            <person name="Tangrot J."/>
            <person name="Rosling A."/>
        </authorList>
    </citation>
    <scope>NUCLEOTIDE SEQUENCE</scope>
    <source>
        <strain evidence="2">MA453B</strain>
    </source>
</reference>
<keyword evidence="1" id="KW-1133">Transmembrane helix</keyword>
<name>A0A9N9KHE3_9GLOM</name>
<evidence type="ECO:0000313" key="3">
    <source>
        <dbReference type="Proteomes" id="UP000789405"/>
    </source>
</evidence>
<comment type="caution">
    <text evidence="2">The sequence shown here is derived from an EMBL/GenBank/DDBJ whole genome shotgun (WGS) entry which is preliminary data.</text>
</comment>
<protein>
    <submittedName>
        <fullName evidence="2">9538_t:CDS:1</fullName>
    </submittedName>
</protein>
<evidence type="ECO:0000256" key="1">
    <source>
        <dbReference type="SAM" id="Phobius"/>
    </source>
</evidence>
<accession>A0A9N9KHE3</accession>
<proteinExistence type="predicted"/>
<feature type="non-terminal residue" evidence="2">
    <location>
        <position position="1"/>
    </location>
</feature>
<organism evidence="2 3">
    <name type="scientific">Dentiscutata erythropus</name>
    <dbReference type="NCBI Taxonomy" id="1348616"/>
    <lineage>
        <taxon>Eukaryota</taxon>
        <taxon>Fungi</taxon>
        <taxon>Fungi incertae sedis</taxon>
        <taxon>Mucoromycota</taxon>
        <taxon>Glomeromycotina</taxon>
        <taxon>Glomeromycetes</taxon>
        <taxon>Diversisporales</taxon>
        <taxon>Gigasporaceae</taxon>
        <taxon>Dentiscutata</taxon>
    </lineage>
</organism>
<dbReference type="EMBL" id="CAJVPY010068677">
    <property type="protein sequence ID" value="CAG8826841.1"/>
    <property type="molecule type" value="Genomic_DNA"/>
</dbReference>
<dbReference type="Proteomes" id="UP000789405">
    <property type="component" value="Unassembled WGS sequence"/>
</dbReference>
<dbReference type="AlphaFoldDB" id="A0A9N9KHE3"/>
<gene>
    <name evidence="2" type="ORF">DERYTH_LOCUS28173</name>
</gene>
<feature type="non-terminal residue" evidence="2">
    <location>
        <position position="63"/>
    </location>
</feature>